<evidence type="ECO:0000259" key="3">
    <source>
        <dbReference type="Pfam" id="PF01551"/>
    </source>
</evidence>
<evidence type="ECO:0000256" key="1">
    <source>
        <dbReference type="SAM" id="MobiDB-lite"/>
    </source>
</evidence>
<dbReference type="InterPro" id="IPR011055">
    <property type="entry name" value="Dup_hybrid_motif"/>
</dbReference>
<keyword evidence="5" id="KW-1185">Reference proteome</keyword>
<gene>
    <name evidence="4" type="ORF">SAMN05660236_4059</name>
</gene>
<evidence type="ECO:0000256" key="2">
    <source>
        <dbReference type="SAM" id="SignalP"/>
    </source>
</evidence>
<dbReference type="InterPro" id="IPR016047">
    <property type="entry name" value="M23ase_b-sheet_dom"/>
</dbReference>
<organism evidence="4 5">
    <name type="scientific">Ohtaekwangia koreensis</name>
    <dbReference type="NCBI Taxonomy" id="688867"/>
    <lineage>
        <taxon>Bacteria</taxon>
        <taxon>Pseudomonadati</taxon>
        <taxon>Bacteroidota</taxon>
        <taxon>Cytophagia</taxon>
        <taxon>Cytophagales</taxon>
        <taxon>Fulvivirgaceae</taxon>
        <taxon>Ohtaekwangia</taxon>
    </lineage>
</organism>
<feature type="signal peptide" evidence="2">
    <location>
        <begin position="1"/>
        <end position="19"/>
    </location>
</feature>
<reference evidence="4 5" key="1">
    <citation type="submission" date="2017-02" db="EMBL/GenBank/DDBJ databases">
        <authorList>
            <person name="Peterson S.W."/>
        </authorList>
    </citation>
    <scope>NUCLEOTIDE SEQUENCE [LARGE SCALE GENOMIC DNA]</scope>
    <source>
        <strain evidence="4 5">DSM 25262</strain>
    </source>
</reference>
<keyword evidence="2" id="KW-0732">Signal</keyword>
<dbReference type="AlphaFoldDB" id="A0A1T5M112"/>
<dbReference type="Proteomes" id="UP000190961">
    <property type="component" value="Unassembled WGS sequence"/>
</dbReference>
<feature type="chain" id="PRO_5013364157" evidence="2">
    <location>
        <begin position="20"/>
        <end position="380"/>
    </location>
</feature>
<evidence type="ECO:0000313" key="4">
    <source>
        <dbReference type="EMBL" id="SKC81940.1"/>
    </source>
</evidence>
<dbReference type="OrthoDB" id="9809488at2"/>
<sequence length="380" mass="41636">MKMLYSLIAICMCSSFCMGQSSNRQLATPDFKIPFGPELVIIDGKPTLYYELYITNRSTDSLLLQKLTVLDASGSSEFISWSEKELRSRHSIVKQSHQSKRSILAPGSSAIVYIEFAFKQTPAIQIIHQLDYQLLKNAGTEAGSARSAITKVASTPPLVLGAPVASGTWVAIYEPSWERGHRRVIYTVGGKDYIPGRFAIDFIRLDATGHYVKGDSDSIRNWYGYSNDVLAVADGVVASSLGTFQESLTVSAHPKFPAEKATGNYISLDIGNNHIVFYEHLKPGSIKVKAGQKVKKGEVIASLGFTGQTTGPHLHFHVANQNAPLGAEGLPYAFENFILRGRYTDIGKLGSEPWIPLPNTDQANKKSERPAPNTVIVFKP</sequence>
<dbReference type="InterPro" id="IPR050570">
    <property type="entry name" value="Cell_wall_metabolism_enzyme"/>
</dbReference>
<feature type="domain" description="M23ase beta-sheet core" evidence="3">
    <location>
        <begin position="227"/>
        <end position="324"/>
    </location>
</feature>
<accession>A0A1T5M112</accession>
<dbReference type="CDD" id="cd12797">
    <property type="entry name" value="M23_peptidase"/>
    <property type="match status" value="1"/>
</dbReference>
<evidence type="ECO:0000313" key="5">
    <source>
        <dbReference type="Proteomes" id="UP000190961"/>
    </source>
</evidence>
<dbReference type="EMBL" id="FUZU01000003">
    <property type="protein sequence ID" value="SKC81940.1"/>
    <property type="molecule type" value="Genomic_DNA"/>
</dbReference>
<name>A0A1T5M112_9BACT</name>
<protein>
    <submittedName>
        <fullName evidence="4">Peptidase family M23</fullName>
    </submittedName>
</protein>
<feature type="region of interest" description="Disordered" evidence="1">
    <location>
        <begin position="357"/>
        <end position="380"/>
    </location>
</feature>
<dbReference type="Pfam" id="PF01551">
    <property type="entry name" value="Peptidase_M23"/>
    <property type="match status" value="1"/>
</dbReference>
<dbReference type="PANTHER" id="PTHR21666:SF270">
    <property type="entry name" value="MUREIN HYDROLASE ACTIVATOR ENVC"/>
    <property type="match status" value="1"/>
</dbReference>
<dbReference type="RefSeq" id="WP_079688623.1">
    <property type="nucleotide sequence ID" value="NZ_FUZU01000003.1"/>
</dbReference>
<proteinExistence type="predicted"/>
<dbReference type="PANTHER" id="PTHR21666">
    <property type="entry name" value="PEPTIDASE-RELATED"/>
    <property type="match status" value="1"/>
</dbReference>
<dbReference type="STRING" id="688867.SAMN05660236_4059"/>
<dbReference type="GO" id="GO:0004222">
    <property type="term" value="F:metalloendopeptidase activity"/>
    <property type="evidence" value="ECO:0007669"/>
    <property type="project" value="TreeGrafter"/>
</dbReference>
<dbReference type="Gene3D" id="2.70.70.10">
    <property type="entry name" value="Glucose Permease (Domain IIA)"/>
    <property type="match status" value="1"/>
</dbReference>
<dbReference type="SUPFAM" id="SSF51261">
    <property type="entry name" value="Duplicated hybrid motif"/>
    <property type="match status" value="1"/>
</dbReference>